<accession>A0A383F587</accession>
<gene>
    <name evidence="1" type="ORF">METZ01_LOCUS516399</name>
</gene>
<evidence type="ECO:0000313" key="1">
    <source>
        <dbReference type="EMBL" id="SVE63545.1"/>
    </source>
</evidence>
<sequence>MIVSSLFLIGCSTHVHTVGTGPQTGQVETARQWYILFGLIPLNAVDAGAMAGGA</sequence>
<feature type="non-terminal residue" evidence="1">
    <location>
        <position position="54"/>
    </location>
</feature>
<reference evidence="1" key="1">
    <citation type="submission" date="2018-05" db="EMBL/GenBank/DDBJ databases">
        <authorList>
            <person name="Lanie J.A."/>
            <person name="Ng W.-L."/>
            <person name="Kazmierczak K.M."/>
            <person name="Andrzejewski T.M."/>
            <person name="Davidsen T.M."/>
            <person name="Wayne K.J."/>
            <person name="Tettelin H."/>
            <person name="Glass J.I."/>
            <person name="Rusch D."/>
            <person name="Podicherti R."/>
            <person name="Tsui H.-C.T."/>
            <person name="Winkler M.E."/>
        </authorList>
    </citation>
    <scope>NUCLEOTIDE SEQUENCE</scope>
</reference>
<dbReference type="EMBL" id="UINC01231132">
    <property type="protein sequence ID" value="SVE63545.1"/>
    <property type="molecule type" value="Genomic_DNA"/>
</dbReference>
<protein>
    <submittedName>
        <fullName evidence="1">Uncharacterized protein</fullName>
    </submittedName>
</protein>
<organism evidence="1">
    <name type="scientific">marine metagenome</name>
    <dbReference type="NCBI Taxonomy" id="408172"/>
    <lineage>
        <taxon>unclassified sequences</taxon>
        <taxon>metagenomes</taxon>
        <taxon>ecological metagenomes</taxon>
    </lineage>
</organism>
<name>A0A383F587_9ZZZZ</name>
<dbReference type="AlphaFoldDB" id="A0A383F587"/>
<proteinExistence type="predicted"/>